<keyword evidence="1" id="KW-1133">Transmembrane helix</keyword>
<reference evidence="2" key="2">
    <citation type="submission" date="2021-04" db="EMBL/GenBank/DDBJ databases">
        <authorList>
            <person name="Gilroy R."/>
        </authorList>
    </citation>
    <scope>NUCLEOTIDE SEQUENCE</scope>
    <source>
        <strain evidence="2">378</strain>
    </source>
</reference>
<feature type="transmembrane region" description="Helical" evidence="1">
    <location>
        <begin position="375"/>
        <end position="397"/>
    </location>
</feature>
<gene>
    <name evidence="2" type="ORF">H9847_04830</name>
</gene>
<comment type="caution">
    <text evidence="2">The sequence shown here is derived from an EMBL/GenBank/DDBJ whole genome shotgun (WGS) entry which is preliminary data.</text>
</comment>
<accession>A0A948X196</accession>
<sequence>MSEPLRHLKNTVSYTSSGNTAIKFWRIAFKITDLSYDFSKYDPIDLTATGVKLFDDDSLSGNYFYNLCQRHKVYHQFHPDFVQTYFLSLFRNTPFPCNIFVFIEEVAMDKGTFSPEHSPHQLTMSAANLTEAEKKAQQLRLSRGMGRGTLSAKSTARARGKKNGKNDSCPVEPDFEVFYIESPTLSVEAGSVNDLFLSLTSRYLRGSPAQRGTMMLRHHSFACFADSGGMEFIRYIGFRGIVPTMQGPNTLVPLILILGQSLGYKYTLRRINRTLGATLKEKLKLGRRLLWRPRHHLHEINYIYRQVELFLTQSYLISSIDYRNRLALDLAEECYARLGLGREMTLIKEQLQPMQQLMAQLRNQEIIRGQSSLRWTIVVLAVTMLLVVVIVSLILGVEPLMRLLNQLGINTSFFNPQL</sequence>
<reference evidence="2" key="1">
    <citation type="journal article" date="2021" name="PeerJ">
        <title>Extensive microbial diversity within the chicken gut microbiome revealed by metagenomics and culture.</title>
        <authorList>
            <person name="Gilroy R."/>
            <person name="Ravi A."/>
            <person name="Getino M."/>
            <person name="Pursley I."/>
            <person name="Horton D.L."/>
            <person name="Alikhan N.F."/>
            <person name="Baker D."/>
            <person name="Gharbi K."/>
            <person name="Hall N."/>
            <person name="Watson M."/>
            <person name="Adriaenssens E.M."/>
            <person name="Foster-Nyarko E."/>
            <person name="Jarju S."/>
            <person name="Secka A."/>
            <person name="Antonio M."/>
            <person name="Oren A."/>
            <person name="Chaudhuri R.R."/>
            <person name="La Ragione R."/>
            <person name="Hildebrand F."/>
            <person name="Pallen M.J."/>
        </authorList>
    </citation>
    <scope>NUCLEOTIDE SEQUENCE</scope>
    <source>
        <strain evidence="2">378</strain>
    </source>
</reference>
<dbReference type="AlphaFoldDB" id="A0A948X196"/>
<organism evidence="2 3">
    <name type="scientific">Candidatus Anaerobiospirillum pullicola</name>
    <dbReference type="NCBI Taxonomy" id="2838451"/>
    <lineage>
        <taxon>Bacteria</taxon>
        <taxon>Pseudomonadati</taxon>
        <taxon>Pseudomonadota</taxon>
        <taxon>Gammaproteobacteria</taxon>
        <taxon>Aeromonadales</taxon>
        <taxon>Succinivibrionaceae</taxon>
        <taxon>Anaerobiospirillum</taxon>
    </lineage>
</organism>
<dbReference type="EMBL" id="JAHLFE010000094">
    <property type="protein sequence ID" value="MBU3844181.1"/>
    <property type="molecule type" value="Genomic_DNA"/>
</dbReference>
<evidence type="ECO:0000256" key="1">
    <source>
        <dbReference type="SAM" id="Phobius"/>
    </source>
</evidence>
<evidence type="ECO:0000313" key="3">
    <source>
        <dbReference type="Proteomes" id="UP000733611"/>
    </source>
</evidence>
<name>A0A948X196_9GAMM</name>
<dbReference type="Proteomes" id="UP000733611">
    <property type="component" value="Unassembled WGS sequence"/>
</dbReference>
<keyword evidence="1" id="KW-0472">Membrane</keyword>
<evidence type="ECO:0000313" key="2">
    <source>
        <dbReference type="EMBL" id="MBU3844181.1"/>
    </source>
</evidence>
<keyword evidence="1" id="KW-0812">Transmembrane</keyword>
<protein>
    <submittedName>
        <fullName evidence="2">Uncharacterized protein</fullName>
    </submittedName>
</protein>
<proteinExistence type="predicted"/>